<organism evidence="2 3">
    <name type="scientific">Peteryoungia desertarenae</name>
    <dbReference type="NCBI Taxonomy" id="1813451"/>
    <lineage>
        <taxon>Bacteria</taxon>
        <taxon>Pseudomonadati</taxon>
        <taxon>Pseudomonadota</taxon>
        <taxon>Alphaproteobacteria</taxon>
        <taxon>Hyphomicrobiales</taxon>
        <taxon>Rhizobiaceae</taxon>
        <taxon>Peteryoungia</taxon>
    </lineage>
</organism>
<name>A0ABX6QMZ9_9HYPH</name>
<feature type="transmembrane region" description="Helical" evidence="1">
    <location>
        <begin position="26"/>
        <end position="48"/>
    </location>
</feature>
<reference evidence="2 3" key="1">
    <citation type="submission" date="2020-06" db="EMBL/GenBank/DDBJ databases">
        <title>Genome sequence of Rhizobium sp strain ADMK78.</title>
        <authorList>
            <person name="Rahi P."/>
        </authorList>
    </citation>
    <scope>NUCLEOTIDE SEQUENCE [LARGE SCALE GENOMIC DNA]</scope>
    <source>
        <strain evidence="2 3">ADMK78</strain>
    </source>
</reference>
<dbReference type="EMBL" id="CP058350">
    <property type="protein sequence ID" value="QLF69903.1"/>
    <property type="molecule type" value="Genomic_DNA"/>
</dbReference>
<gene>
    <name evidence="2" type="ORF">FE840_010345</name>
</gene>
<keyword evidence="3" id="KW-1185">Reference proteome</keyword>
<protein>
    <submittedName>
        <fullName evidence="2">Uncharacterized protein</fullName>
    </submittedName>
</protein>
<keyword evidence="1" id="KW-1133">Transmembrane helix</keyword>
<dbReference type="Proteomes" id="UP000308530">
    <property type="component" value="Chromosome"/>
</dbReference>
<keyword evidence="1" id="KW-0812">Transmembrane</keyword>
<dbReference type="RefSeq" id="WP_138288173.1">
    <property type="nucleotide sequence ID" value="NZ_CP058350.1"/>
</dbReference>
<accession>A0ABX6QMZ9</accession>
<evidence type="ECO:0000313" key="2">
    <source>
        <dbReference type="EMBL" id="QLF69903.1"/>
    </source>
</evidence>
<evidence type="ECO:0000313" key="3">
    <source>
        <dbReference type="Proteomes" id="UP000308530"/>
    </source>
</evidence>
<keyword evidence="1" id="KW-0472">Membrane</keyword>
<evidence type="ECO:0000256" key="1">
    <source>
        <dbReference type="SAM" id="Phobius"/>
    </source>
</evidence>
<sequence>MTKLPHWKNEDEYYAAFSGWDAVGGIRVLVAMVLLISIGCWGALASLARPADCLAEGRLGPKVAAEDDAHRVLVTELSDGR</sequence>
<proteinExistence type="predicted"/>